<comment type="similarity">
    <text evidence="1">Belongs to the metallo-beta-lactamase superfamily.</text>
</comment>
<dbReference type="OrthoDB" id="10250730at2759"/>
<protein>
    <recommendedName>
        <fullName evidence="5">Metallo-beta-lactamase domain-containing protein</fullName>
    </recommendedName>
</protein>
<proteinExistence type="inferred from homology"/>
<keyword evidence="3" id="KW-0378">Hydrolase</keyword>
<evidence type="ECO:0000259" key="5">
    <source>
        <dbReference type="SMART" id="SM00849"/>
    </source>
</evidence>
<dbReference type="HOGENOM" id="CLU_030571_1_0_1"/>
<dbReference type="EMBL" id="KN832874">
    <property type="protein sequence ID" value="KIN03130.1"/>
    <property type="molecule type" value="Genomic_DNA"/>
</dbReference>
<evidence type="ECO:0000256" key="3">
    <source>
        <dbReference type="ARBA" id="ARBA00022801"/>
    </source>
</evidence>
<dbReference type="InterPro" id="IPR001279">
    <property type="entry name" value="Metallo-B-lactamas"/>
</dbReference>
<accession>A0A0C3HJA2</accession>
<reference evidence="6 7" key="1">
    <citation type="submission" date="2014-04" db="EMBL/GenBank/DDBJ databases">
        <authorList>
            <consortium name="DOE Joint Genome Institute"/>
            <person name="Kuo A."/>
            <person name="Martino E."/>
            <person name="Perotto S."/>
            <person name="Kohler A."/>
            <person name="Nagy L.G."/>
            <person name="Floudas D."/>
            <person name="Copeland A."/>
            <person name="Barry K.W."/>
            <person name="Cichocki N."/>
            <person name="Veneault-Fourrey C."/>
            <person name="LaButti K."/>
            <person name="Lindquist E.A."/>
            <person name="Lipzen A."/>
            <person name="Lundell T."/>
            <person name="Morin E."/>
            <person name="Murat C."/>
            <person name="Sun H."/>
            <person name="Tunlid A."/>
            <person name="Henrissat B."/>
            <person name="Grigoriev I.V."/>
            <person name="Hibbett D.S."/>
            <person name="Martin F."/>
            <person name="Nordberg H.P."/>
            <person name="Cantor M.N."/>
            <person name="Hua S.X."/>
        </authorList>
    </citation>
    <scope>NUCLEOTIDE SEQUENCE [LARGE SCALE GENOMIC DNA]</scope>
    <source>
        <strain evidence="6 7">Zn</strain>
    </source>
</reference>
<dbReference type="SUPFAM" id="SSF56281">
    <property type="entry name" value="Metallo-hydrolase/oxidoreductase"/>
    <property type="match status" value="1"/>
</dbReference>
<name>A0A0C3HJA2_OIDMZ</name>
<dbReference type="SMART" id="SM00849">
    <property type="entry name" value="Lactamase_B"/>
    <property type="match status" value="1"/>
</dbReference>
<evidence type="ECO:0000313" key="7">
    <source>
        <dbReference type="Proteomes" id="UP000054321"/>
    </source>
</evidence>
<dbReference type="Proteomes" id="UP000054321">
    <property type="component" value="Unassembled WGS sequence"/>
</dbReference>
<dbReference type="Pfam" id="PF00753">
    <property type="entry name" value="Lactamase_B"/>
    <property type="match status" value="1"/>
</dbReference>
<keyword evidence="7" id="KW-1185">Reference proteome</keyword>
<dbReference type="PANTHER" id="PTHR42978:SF5">
    <property type="entry name" value="METALLO-BETA-LACTAMASE DOMAIN-CONTAINING PROTEIN"/>
    <property type="match status" value="1"/>
</dbReference>
<dbReference type="InterPro" id="IPR051013">
    <property type="entry name" value="MBL_superfamily_lactonases"/>
</dbReference>
<gene>
    <name evidence="6" type="ORF">OIDMADRAFT_102884</name>
</gene>
<dbReference type="GO" id="GO:0016787">
    <property type="term" value="F:hydrolase activity"/>
    <property type="evidence" value="ECO:0007669"/>
    <property type="project" value="UniProtKB-KW"/>
</dbReference>
<dbReference type="PANTHER" id="PTHR42978">
    <property type="entry name" value="QUORUM-QUENCHING LACTONASE YTNP-RELATED-RELATED"/>
    <property type="match status" value="1"/>
</dbReference>
<feature type="domain" description="Metallo-beta-lactamase" evidence="5">
    <location>
        <begin position="48"/>
        <end position="273"/>
    </location>
</feature>
<reference evidence="7" key="2">
    <citation type="submission" date="2015-01" db="EMBL/GenBank/DDBJ databases">
        <title>Evolutionary Origins and Diversification of the Mycorrhizal Mutualists.</title>
        <authorList>
            <consortium name="DOE Joint Genome Institute"/>
            <consortium name="Mycorrhizal Genomics Consortium"/>
            <person name="Kohler A."/>
            <person name="Kuo A."/>
            <person name="Nagy L.G."/>
            <person name="Floudas D."/>
            <person name="Copeland A."/>
            <person name="Barry K.W."/>
            <person name="Cichocki N."/>
            <person name="Veneault-Fourrey C."/>
            <person name="LaButti K."/>
            <person name="Lindquist E.A."/>
            <person name="Lipzen A."/>
            <person name="Lundell T."/>
            <person name="Morin E."/>
            <person name="Murat C."/>
            <person name="Riley R."/>
            <person name="Ohm R."/>
            <person name="Sun H."/>
            <person name="Tunlid A."/>
            <person name="Henrissat B."/>
            <person name="Grigoriev I.V."/>
            <person name="Hibbett D.S."/>
            <person name="Martin F."/>
        </authorList>
    </citation>
    <scope>NUCLEOTIDE SEQUENCE [LARGE SCALE GENOMIC DNA]</scope>
    <source>
        <strain evidence="7">Zn</strain>
    </source>
</reference>
<dbReference type="AlphaFoldDB" id="A0A0C3HJA2"/>
<evidence type="ECO:0000256" key="4">
    <source>
        <dbReference type="ARBA" id="ARBA00022833"/>
    </source>
</evidence>
<organism evidence="6 7">
    <name type="scientific">Oidiodendron maius (strain Zn)</name>
    <dbReference type="NCBI Taxonomy" id="913774"/>
    <lineage>
        <taxon>Eukaryota</taxon>
        <taxon>Fungi</taxon>
        <taxon>Dikarya</taxon>
        <taxon>Ascomycota</taxon>
        <taxon>Pezizomycotina</taxon>
        <taxon>Leotiomycetes</taxon>
        <taxon>Leotiomycetes incertae sedis</taxon>
        <taxon>Myxotrichaceae</taxon>
        <taxon>Oidiodendron</taxon>
    </lineage>
</organism>
<dbReference type="InterPro" id="IPR036866">
    <property type="entry name" value="RibonucZ/Hydroxyglut_hydro"/>
</dbReference>
<sequence>MASNSTLDVPHSTSSVTVSIIDATIKMTFPIRPFFNPVVGGVEQLETIAYSFLIEHANGQKLLFDLGARVDFESNAPALVRRLKSFGFNSPSIEKDVATILDEGGMDLRDINAVIWSHHHWDHVGDVSKFPSTTELVVGPGVPKLWPGYPVNQESFVLESDYKGRPTREIDFNNASELGGFRAFDYFGDGSFYLLDTPGHTIGHMSALARTSVSPPSFIFMGGDTCHHAGVFRPSEFVPLPETIIPSPIAPLNATKKLNFCPGEMFLSIHPNHSPTEPFYKIVVDKDGKSLPYIDVDSAYETIAKIQKIDKSENVLVIMAHDASLRDILSYWPTSANTWQADGWKSKGTWRFLADFVSQKVEARY</sequence>
<evidence type="ECO:0000256" key="2">
    <source>
        <dbReference type="ARBA" id="ARBA00022723"/>
    </source>
</evidence>
<dbReference type="GO" id="GO:0046872">
    <property type="term" value="F:metal ion binding"/>
    <property type="evidence" value="ECO:0007669"/>
    <property type="project" value="UniProtKB-KW"/>
</dbReference>
<dbReference type="InParanoid" id="A0A0C3HJA2"/>
<dbReference type="Gene3D" id="3.60.15.10">
    <property type="entry name" value="Ribonuclease Z/Hydroxyacylglutathione hydrolase-like"/>
    <property type="match status" value="1"/>
</dbReference>
<evidence type="ECO:0000313" key="6">
    <source>
        <dbReference type="EMBL" id="KIN03130.1"/>
    </source>
</evidence>
<keyword evidence="4" id="KW-0862">Zinc</keyword>
<keyword evidence="2" id="KW-0479">Metal-binding</keyword>
<evidence type="ECO:0000256" key="1">
    <source>
        <dbReference type="ARBA" id="ARBA00007749"/>
    </source>
</evidence>
<dbReference type="STRING" id="913774.A0A0C3HJA2"/>
<dbReference type="CDD" id="cd07730">
    <property type="entry name" value="metallo-hydrolase-like_MBL-fold"/>
    <property type="match status" value="1"/>
</dbReference>